<dbReference type="EMBL" id="FNCS01000028">
    <property type="protein sequence ID" value="SDH18361.1"/>
    <property type="molecule type" value="Genomic_DNA"/>
</dbReference>
<dbReference type="AlphaFoldDB" id="A0A1G8ABU2"/>
<protein>
    <submittedName>
        <fullName evidence="3">Tripartite tricarboxylate transporter TctB family protein</fullName>
    </submittedName>
</protein>
<reference evidence="3 4" key="1">
    <citation type="submission" date="2016-10" db="EMBL/GenBank/DDBJ databases">
        <authorList>
            <person name="de Groot N.N."/>
        </authorList>
    </citation>
    <scope>NUCLEOTIDE SEQUENCE [LARGE SCALE GENOMIC DNA]</scope>
    <source>
        <strain evidence="3 4">CGMCC 1.10267</strain>
    </source>
</reference>
<sequence length="149" mass="15810">MLKLDLRDIACGVLLLSTGIFIAGYAWTMLDIGTIQRMGPGMFPMAVGVLLAGFGIAIAIPAFFRSGTLDQVEWRSTFAVLASLAAFALMLRPFGLIPAAIALIGISALAEPKFRLVSTLALCIFLPALAYLIFSLGLGLPLTMFAVPF</sequence>
<keyword evidence="1" id="KW-0472">Membrane</keyword>
<evidence type="ECO:0000313" key="3">
    <source>
        <dbReference type="EMBL" id="SDH18361.1"/>
    </source>
</evidence>
<keyword evidence="4" id="KW-1185">Reference proteome</keyword>
<evidence type="ECO:0000313" key="4">
    <source>
        <dbReference type="Proteomes" id="UP000199495"/>
    </source>
</evidence>
<organism evidence="3 4">
    <name type="scientific">Pelagibacterium luteolum</name>
    <dbReference type="NCBI Taxonomy" id="440168"/>
    <lineage>
        <taxon>Bacteria</taxon>
        <taxon>Pseudomonadati</taxon>
        <taxon>Pseudomonadota</taxon>
        <taxon>Alphaproteobacteria</taxon>
        <taxon>Hyphomicrobiales</taxon>
        <taxon>Devosiaceae</taxon>
        <taxon>Pelagibacterium</taxon>
    </lineage>
</organism>
<feature type="transmembrane region" description="Helical" evidence="1">
    <location>
        <begin position="12"/>
        <end position="30"/>
    </location>
</feature>
<feature type="transmembrane region" description="Helical" evidence="1">
    <location>
        <begin position="84"/>
        <end position="110"/>
    </location>
</feature>
<feature type="transmembrane region" description="Helical" evidence="1">
    <location>
        <begin position="42"/>
        <end position="64"/>
    </location>
</feature>
<accession>A0A1G8ABU2</accession>
<keyword evidence="1" id="KW-0812">Transmembrane</keyword>
<evidence type="ECO:0000259" key="2">
    <source>
        <dbReference type="Pfam" id="PF07331"/>
    </source>
</evidence>
<feature type="domain" description="DUF1468" evidence="2">
    <location>
        <begin position="11"/>
        <end position="142"/>
    </location>
</feature>
<feature type="transmembrane region" description="Helical" evidence="1">
    <location>
        <begin position="122"/>
        <end position="147"/>
    </location>
</feature>
<gene>
    <name evidence="3" type="ORF">SAMN04487974_12817</name>
</gene>
<evidence type="ECO:0000256" key="1">
    <source>
        <dbReference type="SAM" id="Phobius"/>
    </source>
</evidence>
<dbReference type="RefSeq" id="WP_090600050.1">
    <property type="nucleotide sequence ID" value="NZ_FNCS01000028.1"/>
</dbReference>
<keyword evidence="1" id="KW-1133">Transmembrane helix</keyword>
<proteinExistence type="predicted"/>
<name>A0A1G8ABU2_9HYPH</name>
<dbReference type="InterPro" id="IPR009936">
    <property type="entry name" value="DUF1468"/>
</dbReference>
<dbReference type="STRING" id="440168.SAMN04487974_12817"/>
<dbReference type="OrthoDB" id="5186924at2"/>
<dbReference type="Pfam" id="PF07331">
    <property type="entry name" value="TctB"/>
    <property type="match status" value="1"/>
</dbReference>
<dbReference type="Proteomes" id="UP000199495">
    <property type="component" value="Unassembled WGS sequence"/>
</dbReference>